<dbReference type="PANTHER" id="PTHR43804:SF7">
    <property type="entry name" value="LD18447P"/>
    <property type="match status" value="1"/>
</dbReference>
<dbReference type="SUPFAM" id="SSF75620">
    <property type="entry name" value="Release factor"/>
    <property type="match status" value="1"/>
</dbReference>
<comment type="similarity">
    <text evidence="2 5">Belongs to the prokaryotic/mitochondrial release factor family.</text>
</comment>
<keyword evidence="9" id="KW-1185">Reference proteome</keyword>
<gene>
    <name evidence="5 8" type="primary">prfA</name>
    <name evidence="8" type="ORF">EYC82_08275</name>
</gene>
<evidence type="ECO:0000256" key="3">
    <source>
        <dbReference type="ARBA" id="ARBA00022481"/>
    </source>
</evidence>
<sequence length="361" mass="40505">MKASLLGKLETLTDRHEEVSALLGDSEIISDQNRFRDLSREYAELQPVVDCYTQYRSVKSDTEEARQMLDDEDGGVRELAREELDSGTERIGELELALQTLLLPRDPNDSHNVFLEIRAGTGGDEAAIFSGDLFRMYSRYGENKGWTVEVLSERPGDHGGYKEIITRVEGRDVYARLKFESGAHRVQRVPETESQGRIHTSACTVAVMPEAETVDEVEINKGDLRVDTFRASGAGGQHVNKTDSAVRLTHLPSGIVVECQDERSQHKNRARAMSLLQAKLLSSAQDKQASEQAEVRRNLVGTGDRSDRIRTYNFPQGRLTDHRINLTLYKLEEVISGELDEVVEPLRQEYQADQLAALSES</sequence>
<dbReference type="Proteomes" id="UP001143304">
    <property type="component" value="Unassembled WGS sequence"/>
</dbReference>
<reference evidence="8" key="1">
    <citation type="submission" date="2019-02" db="EMBL/GenBank/DDBJ databases">
        <authorList>
            <person name="Li S.-H."/>
        </authorList>
    </citation>
    <scope>NUCLEOTIDE SEQUENCE</scope>
    <source>
        <strain evidence="8">IMCC11814</strain>
    </source>
</reference>
<evidence type="ECO:0000256" key="4">
    <source>
        <dbReference type="ARBA" id="ARBA00022917"/>
    </source>
</evidence>
<protein>
    <recommendedName>
        <fullName evidence="5 6">Peptide chain release factor 1</fullName>
        <shortName evidence="5">RF-1</shortName>
    </recommendedName>
</protein>
<dbReference type="NCBIfam" id="NF001859">
    <property type="entry name" value="PRK00591.1"/>
    <property type="match status" value="1"/>
</dbReference>
<comment type="caution">
    <text evidence="8">The sequence shown here is derived from an EMBL/GenBank/DDBJ whole genome shotgun (WGS) entry which is preliminary data.</text>
</comment>
<proteinExistence type="inferred from homology"/>
<dbReference type="InterPro" id="IPR005139">
    <property type="entry name" value="PCRF"/>
</dbReference>
<evidence type="ECO:0000256" key="6">
    <source>
        <dbReference type="NCBIfam" id="TIGR00019"/>
    </source>
</evidence>
<dbReference type="InterPro" id="IPR050057">
    <property type="entry name" value="Prokaryotic/Mito_RF"/>
</dbReference>
<name>A0ABT3T502_9GAMM</name>
<dbReference type="HAMAP" id="MF_00093">
    <property type="entry name" value="Rel_fac_1"/>
    <property type="match status" value="1"/>
</dbReference>
<dbReference type="EMBL" id="SHNO01000001">
    <property type="protein sequence ID" value="MCX2977349.1"/>
    <property type="molecule type" value="Genomic_DNA"/>
</dbReference>
<dbReference type="Pfam" id="PF03462">
    <property type="entry name" value="PCRF"/>
    <property type="match status" value="1"/>
</dbReference>
<comment type="subcellular location">
    <subcellularLocation>
        <location evidence="5">Cytoplasm</location>
    </subcellularLocation>
</comment>
<dbReference type="Gene3D" id="3.30.160.20">
    <property type="match status" value="1"/>
</dbReference>
<dbReference type="Gene3D" id="3.30.70.1660">
    <property type="match status" value="2"/>
</dbReference>
<dbReference type="SMART" id="SM00937">
    <property type="entry name" value="PCRF"/>
    <property type="match status" value="1"/>
</dbReference>
<organism evidence="8 9">
    <name type="scientific">Candidatus Marimicrobium litorale</name>
    <dbReference type="NCBI Taxonomy" id="2518991"/>
    <lineage>
        <taxon>Bacteria</taxon>
        <taxon>Pseudomonadati</taxon>
        <taxon>Pseudomonadota</taxon>
        <taxon>Gammaproteobacteria</taxon>
        <taxon>Cellvibrionales</taxon>
        <taxon>Halieaceae</taxon>
        <taxon>Marimicrobium</taxon>
    </lineage>
</organism>
<keyword evidence="4 5" id="KW-0648">Protein biosynthesis</keyword>
<evidence type="ECO:0000313" key="9">
    <source>
        <dbReference type="Proteomes" id="UP001143304"/>
    </source>
</evidence>
<evidence type="ECO:0000256" key="5">
    <source>
        <dbReference type="HAMAP-Rule" id="MF_00093"/>
    </source>
</evidence>
<accession>A0ABT3T502</accession>
<keyword evidence="5" id="KW-0963">Cytoplasm</keyword>
<dbReference type="InterPro" id="IPR000352">
    <property type="entry name" value="Pep_chain_release_fac_I"/>
</dbReference>
<feature type="modified residue" description="N5-methylglutamine" evidence="5">
    <location>
        <position position="237"/>
    </location>
</feature>
<evidence type="ECO:0000259" key="7">
    <source>
        <dbReference type="PROSITE" id="PS00745"/>
    </source>
</evidence>
<evidence type="ECO:0000256" key="2">
    <source>
        <dbReference type="ARBA" id="ARBA00010835"/>
    </source>
</evidence>
<dbReference type="Gene3D" id="6.10.140.1950">
    <property type="match status" value="1"/>
</dbReference>
<dbReference type="PROSITE" id="PS00745">
    <property type="entry name" value="RF_PROK_I"/>
    <property type="match status" value="1"/>
</dbReference>
<dbReference type="NCBIfam" id="TIGR00019">
    <property type="entry name" value="prfA"/>
    <property type="match status" value="1"/>
</dbReference>
<evidence type="ECO:0000313" key="8">
    <source>
        <dbReference type="EMBL" id="MCX2977349.1"/>
    </source>
</evidence>
<keyword evidence="3 5" id="KW-0488">Methylation</keyword>
<feature type="domain" description="Prokaryotic-type class I peptide chain release factors" evidence="7">
    <location>
        <begin position="230"/>
        <end position="246"/>
    </location>
</feature>
<dbReference type="InterPro" id="IPR004373">
    <property type="entry name" value="RF-1"/>
</dbReference>
<evidence type="ECO:0000256" key="1">
    <source>
        <dbReference type="ARBA" id="ARBA00002986"/>
    </source>
</evidence>
<dbReference type="InterPro" id="IPR045853">
    <property type="entry name" value="Pep_chain_release_fac_I_sf"/>
</dbReference>
<dbReference type="RefSeq" id="WP_279249074.1">
    <property type="nucleotide sequence ID" value="NZ_SHNO01000001.1"/>
</dbReference>
<dbReference type="Pfam" id="PF00472">
    <property type="entry name" value="RF-1"/>
    <property type="match status" value="1"/>
</dbReference>
<comment type="function">
    <text evidence="1 5">Peptide chain release factor 1 directs the termination of translation in response to the peptide chain termination codons UAG and UAA.</text>
</comment>
<comment type="PTM">
    <text evidence="5">Methylated by PrmC. Methylation increases the termination efficiency of RF1.</text>
</comment>
<dbReference type="PANTHER" id="PTHR43804">
    <property type="entry name" value="LD18447P"/>
    <property type="match status" value="1"/>
</dbReference>